<comment type="caution">
    <text evidence="2">The sequence shown here is derived from an EMBL/GenBank/DDBJ whole genome shotgun (WGS) entry which is preliminary data.</text>
</comment>
<evidence type="ECO:0000313" key="2">
    <source>
        <dbReference type="EMBL" id="KAK0133861.1"/>
    </source>
</evidence>
<dbReference type="Proteomes" id="UP001174136">
    <property type="component" value="Unassembled WGS sequence"/>
</dbReference>
<feature type="compositionally biased region" description="Basic and acidic residues" evidence="1">
    <location>
        <begin position="78"/>
        <end position="99"/>
    </location>
</feature>
<name>A0AA47NPV5_MERPO</name>
<keyword evidence="3" id="KW-1185">Reference proteome</keyword>
<reference evidence="2" key="1">
    <citation type="journal article" date="2023" name="Front. Mar. Sci.">
        <title>A new Merluccius polli reference genome to investigate the effects of global change in West African waters.</title>
        <authorList>
            <person name="Mateo J.L."/>
            <person name="Blanco-Fernandez C."/>
            <person name="Garcia-Vazquez E."/>
            <person name="Machado-Schiaffino G."/>
        </authorList>
    </citation>
    <scope>NUCLEOTIDE SEQUENCE</scope>
    <source>
        <strain evidence="2">C29</strain>
        <tissue evidence="2">Fin</tissue>
    </source>
</reference>
<accession>A0AA47NPV5</accession>
<evidence type="ECO:0000256" key="1">
    <source>
        <dbReference type="SAM" id="MobiDB-lite"/>
    </source>
</evidence>
<proteinExistence type="predicted"/>
<evidence type="ECO:0000313" key="3">
    <source>
        <dbReference type="Proteomes" id="UP001174136"/>
    </source>
</evidence>
<feature type="region of interest" description="Disordered" evidence="1">
    <location>
        <begin position="64"/>
        <end position="99"/>
    </location>
</feature>
<dbReference type="EMBL" id="JAOPHQ010005803">
    <property type="protein sequence ID" value="KAK0133861.1"/>
    <property type="molecule type" value="Genomic_DNA"/>
</dbReference>
<sequence>MEVSDVAPAYIVHFKGAFTEDLHRPKENTSLSWLKVATALDPRFKDLRCLPRAEREEVWRKLSEMLKDREPASPPSTERSESDDKAQSTDTTLVKDRAEPSVSMEACTVLYDLFGGLQNRPLAETQAYPILSTLQARGQVCVRLI</sequence>
<dbReference type="AlphaFoldDB" id="A0AA47NPV5"/>
<organism evidence="2 3">
    <name type="scientific">Merluccius polli</name>
    <name type="common">Benguela hake</name>
    <name type="synonym">Merluccius cadenati</name>
    <dbReference type="NCBI Taxonomy" id="89951"/>
    <lineage>
        <taxon>Eukaryota</taxon>
        <taxon>Metazoa</taxon>
        <taxon>Chordata</taxon>
        <taxon>Craniata</taxon>
        <taxon>Vertebrata</taxon>
        <taxon>Euteleostomi</taxon>
        <taxon>Actinopterygii</taxon>
        <taxon>Neopterygii</taxon>
        <taxon>Teleostei</taxon>
        <taxon>Neoteleostei</taxon>
        <taxon>Acanthomorphata</taxon>
        <taxon>Zeiogadaria</taxon>
        <taxon>Gadariae</taxon>
        <taxon>Gadiformes</taxon>
        <taxon>Gadoidei</taxon>
        <taxon>Merlucciidae</taxon>
        <taxon>Merluccius</taxon>
    </lineage>
</organism>
<protein>
    <submittedName>
        <fullName evidence="2">Uncharacterized protein</fullName>
    </submittedName>
</protein>
<gene>
    <name evidence="2" type="ORF">N1851_030604</name>
</gene>